<gene>
    <name evidence="1" type="ORF">H9962_06915</name>
</gene>
<accession>A0A9D2HCV2</accession>
<evidence type="ECO:0000313" key="1">
    <source>
        <dbReference type="EMBL" id="HJA08903.1"/>
    </source>
</evidence>
<comment type="caution">
    <text evidence="1">The sequence shown here is derived from an EMBL/GenBank/DDBJ whole genome shotgun (WGS) entry which is preliminary data.</text>
</comment>
<dbReference type="Pfam" id="PF13262">
    <property type="entry name" value="DUF4054"/>
    <property type="match status" value="1"/>
</dbReference>
<protein>
    <submittedName>
        <fullName evidence="1">DUF4054 domain-containing protein</fullName>
    </submittedName>
</protein>
<reference evidence="1" key="2">
    <citation type="submission" date="2021-04" db="EMBL/GenBank/DDBJ databases">
        <authorList>
            <person name="Gilroy R."/>
        </authorList>
    </citation>
    <scope>NUCLEOTIDE SEQUENCE</scope>
    <source>
        <strain evidence="1">CHK186-16707</strain>
    </source>
</reference>
<dbReference type="EMBL" id="DXAN01000023">
    <property type="protein sequence ID" value="HJA08903.1"/>
    <property type="molecule type" value="Genomic_DNA"/>
</dbReference>
<sequence>MIRQPGVVPLDIAAFRRAWPQFADEAVTPDAIIRVAWREAGLLVGNTPGGRIPYAPPEVETRAVVMDLVLCHLLTLRQRGGLVGTLTSAAQGSVSAGSSYTPAKNSRWWEQTPCGATAWELMLPYRSGGLWISGGCRC</sequence>
<proteinExistence type="predicted"/>
<dbReference type="Proteomes" id="UP000824225">
    <property type="component" value="Unassembled WGS sequence"/>
</dbReference>
<evidence type="ECO:0000313" key="2">
    <source>
        <dbReference type="Proteomes" id="UP000824225"/>
    </source>
</evidence>
<dbReference type="AlphaFoldDB" id="A0A9D2HCV2"/>
<dbReference type="InterPro" id="IPR025127">
    <property type="entry name" value="DUF4054"/>
</dbReference>
<name>A0A9D2HCV2_9BACT</name>
<reference evidence="1" key="1">
    <citation type="journal article" date="2021" name="PeerJ">
        <title>Extensive microbial diversity within the chicken gut microbiome revealed by metagenomics and culture.</title>
        <authorList>
            <person name="Gilroy R."/>
            <person name="Ravi A."/>
            <person name="Getino M."/>
            <person name="Pursley I."/>
            <person name="Horton D.L."/>
            <person name="Alikhan N.F."/>
            <person name="Baker D."/>
            <person name="Gharbi K."/>
            <person name="Hall N."/>
            <person name="Watson M."/>
            <person name="Adriaenssens E.M."/>
            <person name="Foster-Nyarko E."/>
            <person name="Jarju S."/>
            <person name="Secka A."/>
            <person name="Antonio M."/>
            <person name="Oren A."/>
            <person name="Chaudhuri R.R."/>
            <person name="La Ragione R."/>
            <person name="Hildebrand F."/>
            <person name="Pallen M.J."/>
        </authorList>
    </citation>
    <scope>NUCLEOTIDE SEQUENCE</scope>
    <source>
        <strain evidence="1">CHK186-16707</strain>
    </source>
</reference>
<organism evidence="1 2">
    <name type="scientific">Candidatus Mailhella merdigallinarum</name>
    <dbReference type="NCBI Taxonomy" id="2838658"/>
    <lineage>
        <taxon>Bacteria</taxon>
        <taxon>Pseudomonadati</taxon>
        <taxon>Thermodesulfobacteriota</taxon>
        <taxon>Desulfovibrionia</taxon>
        <taxon>Desulfovibrionales</taxon>
        <taxon>Desulfovibrionaceae</taxon>
        <taxon>Mailhella</taxon>
    </lineage>
</organism>